<dbReference type="AlphaFoldDB" id="A0A1M5STH4"/>
<gene>
    <name evidence="2" type="ORF">SAMN02745941_00002</name>
</gene>
<reference evidence="2 3" key="1">
    <citation type="submission" date="2016-11" db="EMBL/GenBank/DDBJ databases">
        <authorList>
            <person name="Jaros S."/>
            <person name="Januszkiewicz K."/>
            <person name="Wedrychowicz H."/>
        </authorList>
    </citation>
    <scope>NUCLEOTIDE SEQUENCE [LARGE SCALE GENOMIC DNA]</scope>
    <source>
        <strain evidence="2 3">DSM 6191</strain>
    </source>
</reference>
<sequence>MMEKDKITAIKSSSSGEIEAYELSSGKIITKEEAVGLARDGKIDGVQVLESKIGEEYLRSRPDDDESNNLSELPKFK</sequence>
<proteinExistence type="predicted"/>
<protein>
    <recommendedName>
        <fullName evidence="4">DUF3892 domain-containing protein</fullName>
    </recommendedName>
</protein>
<evidence type="ECO:0000313" key="2">
    <source>
        <dbReference type="EMBL" id="SHH41538.1"/>
    </source>
</evidence>
<name>A0A1M5STH4_9CLOT</name>
<dbReference type="Pfam" id="PF13031">
    <property type="entry name" value="DUF3892"/>
    <property type="match status" value="1"/>
</dbReference>
<evidence type="ECO:0000313" key="3">
    <source>
        <dbReference type="Proteomes" id="UP000184241"/>
    </source>
</evidence>
<dbReference type="Proteomes" id="UP000184241">
    <property type="component" value="Unassembled WGS sequence"/>
</dbReference>
<dbReference type="InterPro" id="IPR024997">
    <property type="entry name" value="DUF3892"/>
</dbReference>
<dbReference type="EMBL" id="FQXU01000003">
    <property type="protein sequence ID" value="SHH41538.1"/>
    <property type="molecule type" value="Genomic_DNA"/>
</dbReference>
<feature type="region of interest" description="Disordered" evidence="1">
    <location>
        <begin position="57"/>
        <end position="77"/>
    </location>
</feature>
<accession>A0A1M5STH4</accession>
<evidence type="ECO:0008006" key="4">
    <source>
        <dbReference type="Google" id="ProtNLM"/>
    </source>
</evidence>
<evidence type="ECO:0000256" key="1">
    <source>
        <dbReference type="SAM" id="MobiDB-lite"/>
    </source>
</evidence>
<organism evidence="2 3">
    <name type="scientific">Clostridium intestinale DSM 6191</name>
    <dbReference type="NCBI Taxonomy" id="1121320"/>
    <lineage>
        <taxon>Bacteria</taxon>
        <taxon>Bacillati</taxon>
        <taxon>Bacillota</taxon>
        <taxon>Clostridia</taxon>
        <taxon>Eubacteriales</taxon>
        <taxon>Clostridiaceae</taxon>
        <taxon>Clostridium</taxon>
    </lineage>
</organism>